<dbReference type="Gene3D" id="1.20.5.4130">
    <property type="match status" value="1"/>
</dbReference>
<dbReference type="Proteomes" id="UP001293254">
    <property type="component" value="Unassembled WGS sequence"/>
</dbReference>
<evidence type="ECO:0000256" key="11">
    <source>
        <dbReference type="SAM" id="Coils"/>
    </source>
</evidence>
<evidence type="ECO:0000313" key="14">
    <source>
        <dbReference type="EMBL" id="KAK4438470.1"/>
    </source>
</evidence>
<dbReference type="InterPro" id="IPR058922">
    <property type="entry name" value="WHD_DRP"/>
</dbReference>
<keyword evidence="7" id="KW-0677">Repeat</keyword>
<protein>
    <submittedName>
        <fullName evidence="14">Late blight resistance proteinR1B-16</fullName>
    </submittedName>
</protein>
<dbReference type="PANTHER" id="PTHR23155:SF1152">
    <property type="entry name" value="AAA+ ATPASE DOMAIN-CONTAINING PROTEIN"/>
    <property type="match status" value="1"/>
</dbReference>
<evidence type="ECO:0000256" key="10">
    <source>
        <dbReference type="ARBA" id="ARBA00022840"/>
    </source>
</evidence>
<dbReference type="GO" id="GO:0005737">
    <property type="term" value="C:cytoplasm"/>
    <property type="evidence" value="ECO:0007669"/>
    <property type="project" value="UniProtKB-SubCell"/>
</dbReference>
<dbReference type="EMBL" id="JACGWO010000001">
    <property type="protein sequence ID" value="KAK4438470.1"/>
    <property type="molecule type" value="Genomic_DNA"/>
</dbReference>
<dbReference type="GO" id="GO:0009626">
    <property type="term" value="P:plant-type hypersensitive response"/>
    <property type="evidence" value="ECO:0007669"/>
    <property type="project" value="UniProtKB-KW"/>
</dbReference>
<feature type="domain" description="NB-ARC" evidence="12">
    <location>
        <begin position="145"/>
        <end position="284"/>
    </location>
</feature>
<dbReference type="Gene3D" id="1.10.8.430">
    <property type="entry name" value="Helical domain of apoptotic protease-activating factors"/>
    <property type="match status" value="1"/>
</dbReference>
<keyword evidence="10" id="KW-0067">ATP-binding</keyword>
<accession>A0AAE2CXX5</accession>
<dbReference type="GO" id="GO:0043531">
    <property type="term" value="F:ADP binding"/>
    <property type="evidence" value="ECO:0007669"/>
    <property type="project" value="InterPro"/>
</dbReference>
<keyword evidence="9" id="KW-0611">Plant defense</keyword>
<reference evidence="14" key="1">
    <citation type="submission" date="2020-06" db="EMBL/GenBank/DDBJ databases">
        <authorList>
            <person name="Li T."/>
            <person name="Hu X."/>
            <person name="Zhang T."/>
            <person name="Song X."/>
            <person name="Zhang H."/>
            <person name="Dai N."/>
            <person name="Sheng W."/>
            <person name="Hou X."/>
            <person name="Wei L."/>
        </authorList>
    </citation>
    <scope>NUCLEOTIDE SEQUENCE</scope>
    <source>
        <strain evidence="14">3651</strain>
        <tissue evidence="14">Leaf</tissue>
    </source>
</reference>
<dbReference type="InterPro" id="IPR002182">
    <property type="entry name" value="NB-ARC"/>
</dbReference>
<evidence type="ECO:0000256" key="1">
    <source>
        <dbReference type="ARBA" id="ARBA00002074"/>
    </source>
</evidence>
<keyword evidence="6" id="KW-0381">Hypersensitive response</keyword>
<keyword evidence="11" id="KW-0175">Coiled coil</keyword>
<comment type="similarity">
    <text evidence="3">Belongs to the disease resistance NB-LRR family.</text>
</comment>
<evidence type="ECO:0000256" key="4">
    <source>
        <dbReference type="ARBA" id="ARBA00022490"/>
    </source>
</evidence>
<sequence length="768" mass="88599">MAYAAVVSLGQTLDHILHPDRHLIPHHKKRLESLREKLILLQEFLEKHQQQGEALESLEKRIRDTAYVVEDIIEFQIVMPSSSIFGCGMELRDAMALKLPYLGLEKFIREIDSIVEEAYNNSECCSDEEGMQITDSLPAIPSRRKTTLAENVYADPLIVHHFDARAWITVSQVYNVRDILLGVLDSLGKLNDQMLRQEDDGLKVKLHKTLCARRYLIVMDDLWSTNAWDNFKMFFPDNNNRSRIIVTTRIRTVASYVGSSIPLHHMNLLCDCESWKLLQEKVFGEGCCPRQLIGVGKEIAFGCQGLPLAIVVTAGLLSKVKRTPDEWKNVAEKLHLVTDEDNTCFEILSLSYNQLPQHLKACFLYMGVFPEDSKISASKVIKLWAAEGFLKQNSRKTLEEVAKEYILELAERNLISILSKRQESYYGRNQIISIHDLLRDLCIKEAQKEKFLHVMKRNDDHIRQGSISQRRLSLYPDIPVDDPFFQCLNIYAKFHHFPGFFLERLKHFFNSASSFVFARSLLYAGHHPIPSLRYYCFILLKVLDITQVQFFDFPMEILRLCNLRYLAFSYYGEVPESISDLWNLQTLIFSPLLKNFAPCPRPLPIAIWSMPRLRHLKFHVWYLSDFPSLLPGWKTRAFLENLQTLSEDRCQILKGLNYEIMLFVGPEWEPVEGEFGRLNFLYVDGSDLVHWEADSIHFPVLRHLIIENCCRLEAIPSGIGEISTLQSIELDRSSDSAVTSAEEILEEQQSMGNDSLRVHIYLVGTTFS</sequence>
<dbReference type="InterPro" id="IPR036388">
    <property type="entry name" value="WH-like_DNA-bd_sf"/>
</dbReference>
<dbReference type="InterPro" id="IPR042197">
    <property type="entry name" value="Apaf_helical"/>
</dbReference>
<keyword evidence="4" id="KW-0963">Cytoplasm</keyword>
<dbReference type="PANTHER" id="PTHR23155">
    <property type="entry name" value="DISEASE RESISTANCE PROTEIN RP"/>
    <property type="match status" value="1"/>
</dbReference>
<keyword evidence="15" id="KW-1185">Reference proteome</keyword>
<dbReference type="InterPro" id="IPR027417">
    <property type="entry name" value="P-loop_NTPase"/>
</dbReference>
<evidence type="ECO:0000259" key="13">
    <source>
        <dbReference type="Pfam" id="PF23559"/>
    </source>
</evidence>
<keyword evidence="5" id="KW-0433">Leucine-rich repeat</keyword>
<comment type="function">
    <text evidence="1">Confers resistance to late blight (Phytophthora infestans) races carrying the avirulence gene Avr1. Resistance proteins guard the plant against pathogens that contain an appropriate avirulence protein via an indirect interaction with this avirulence protein. That triggers a defense system including the hypersensitive response, which restricts the pathogen growth.</text>
</comment>
<evidence type="ECO:0000256" key="2">
    <source>
        <dbReference type="ARBA" id="ARBA00004496"/>
    </source>
</evidence>
<dbReference type="InterPro" id="IPR032675">
    <property type="entry name" value="LRR_dom_sf"/>
</dbReference>
<dbReference type="GO" id="GO:0005524">
    <property type="term" value="F:ATP binding"/>
    <property type="evidence" value="ECO:0007669"/>
    <property type="project" value="UniProtKB-KW"/>
</dbReference>
<reference evidence="14" key="2">
    <citation type="journal article" date="2024" name="Plant">
        <title>Genomic evolution and insights into agronomic trait innovations of Sesamum species.</title>
        <authorList>
            <person name="Miao H."/>
            <person name="Wang L."/>
            <person name="Qu L."/>
            <person name="Liu H."/>
            <person name="Sun Y."/>
            <person name="Le M."/>
            <person name="Wang Q."/>
            <person name="Wei S."/>
            <person name="Zheng Y."/>
            <person name="Lin W."/>
            <person name="Duan Y."/>
            <person name="Cao H."/>
            <person name="Xiong S."/>
            <person name="Wang X."/>
            <person name="Wei L."/>
            <person name="Li C."/>
            <person name="Ma Q."/>
            <person name="Ju M."/>
            <person name="Zhao R."/>
            <person name="Li G."/>
            <person name="Mu C."/>
            <person name="Tian Q."/>
            <person name="Mei H."/>
            <person name="Zhang T."/>
            <person name="Gao T."/>
            <person name="Zhang H."/>
        </authorList>
    </citation>
    <scope>NUCLEOTIDE SEQUENCE</scope>
    <source>
        <strain evidence="14">3651</strain>
    </source>
</reference>
<dbReference type="AlphaFoldDB" id="A0AAE2CXX5"/>
<comment type="caution">
    <text evidence="14">The sequence shown here is derived from an EMBL/GenBank/DDBJ whole genome shotgun (WGS) entry which is preliminary data.</text>
</comment>
<feature type="domain" description="Disease resistance protein winged helix" evidence="13">
    <location>
        <begin position="368"/>
        <end position="442"/>
    </location>
</feature>
<comment type="subcellular location">
    <subcellularLocation>
        <location evidence="2">Cytoplasm</location>
    </subcellularLocation>
</comment>
<dbReference type="Gene3D" id="3.80.10.10">
    <property type="entry name" value="Ribonuclease Inhibitor"/>
    <property type="match status" value="1"/>
</dbReference>
<dbReference type="Gene3D" id="1.10.10.10">
    <property type="entry name" value="Winged helix-like DNA-binding domain superfamily/Winged helix DNA-binding domain"/>
    <property type="match status" value="1"/>
</dbReference>
<dbReference type="FunFam" id="1.10.10.10:FF:000322">
    <property type="entry name" value="Probable disease resistance protein At1g63360"/>
    <property type="match status" value="1"/>
</dbReference>
<evidence type="ECO:0000256" key="7">
    <source>
        <dbReference type="ARBA" id="ARBA00022737"/>
    </source>
</evidence>
<evidence type="ECO:0000256" key="6">
    <source>
        <dbReference type="ARBA" id="ARBA00022667"/>
    </source>
</evidence>
<name>A0AAE2CXX5_9LAMI</name>
<dbReference type="SUPFAM" id="SSF52540">
    <property type="entry name" value="P-loop containing nucleoside triphosphate hydrolases"/>
    <property type="match status" value="1"/>
</dbReference>
<evidence type="ECO:0000313" key="15">
    <source>
        <dbReference type="Proteomes" id="UP001293254"/>
    </source>
</evidence>
<evidence type="ECO:0000256" key="5">
    <source>
        <dbReference type="ARBA" id="ARBA00022614"/>
    </source>
</evidence>
<dbReference type="PRINTS" id="PR00364">
    <property type="entry name" value="DISEASERSIST"/>
</dbReference>
<evidence type="ECO:0000256" key="3">
    <source>
        <dbReference type="ARBA" id="ARBA00008894"/>
    </source>
</evidence>
<feature type="coiled-coil region" evidence="11">
    <location>
        <begin position="31"/>
        <end position="61"/>
    </location>
</feature>
<dbReference type="InterPro" id="IPR044974">
    <property type="entry name" value="Disease_R_plants"/>
</dbReference>
<evidence type="ECO:0000259" key="12">
    <source>
        <dbReference type="Pfam" id="PF00931"/>
    </source>
</evidence>
<dbReference type="Gene3D" id="3.40.50.300">
    <property type="entry name" value="P-loop containing nucleotide triphosphate hydrolases"/>
    <property type="match status" value="1"/>
</dbReference>
<evidence type="ECO:0000256" key="9">
    <source>
        <dbReference type="ARBA" id="ARBA00022821"/>
    </source>
</evidence>
<organism evidence="14 15">
    <name type="scientific">Sesamum alatum</name>
    <dbReference type="NCBI Taxonomy" id="300844"/>
    <lineage>
        <taxon>Eukaryota</taxon>
        <taxon>Viridiplantae</taxon>
        <taxon>Streptophyta</taxon>
        <taxon>Embryophyta</taxon>
        <taxon>Tracheophyta</taxon>
        <taxon>Spermatophyta</taxon>
        <taxon>Magnoliopsida</taxon>
        <taxon>eudicotyledons</taxon>
        <taxon>Gunneridae</taxon>
        <taxon>Pentapetalae</taxon>
        <taxon>asterids</taxon>
        <taxon>lamiids</taxon>
        <taxon>Lamiales</taxon>
        <taxon>Pedaliaceae</taxon>
        <taxon>Sesamum</taxon>
    </lineage>
</organism>
<dbReference type="Pfam" id="PF23559">
    <property type="entry name" value="WHD_DRP"/>
    <property type="match status" value="1"/>
</dbReference>
<keyword evidence="8" id="KW-0547">Nucleotide-binding</keyword>
<gene>
    <name evidence="14" type="ORF">Salat_0181300</name>
</gene>
<dbReference type="Pfam" id="PF00931">
    <property type="entry name" value="NB-ARC"/>
    <property type="match status" value="1"/>
</dbReference>
<evidence type="ECO:0000256" key="8">
    <source>
        <dbReference type="ARBA" id="ARBA00022741"/>
    </source>
</evidence>
<dbReference type="SUPFAM" id="SSF52058">
    <property type="entry name" value="L domain-like"/>
    <property type="match status" value="1"/>
</dbReference>
<proteinExistence type="inferred from homology"/>